<protein>
    <submittedName>
        <fullName evidence="2">Uncharacterized protein</fullName>
    </submittedName>
</protein>
<name>A0A9D4V1Y4_ADICA</name>
<organism evidence="2 3">
    <name type="scientific">Adiantum capillus-veneris</name>
    <name type="common">Maidenhair fern</name>
    <dbReference type="NCBI Taxonomy" id="13818"/>
    <lineage>
        <taxon>Eukaryota</taxon>
        <taxon>Viridiplantae</taxon>
        <taxon>Streptophyta</taxon>
        <taxon>Embryophyta</taxon>
        <taxon>Tracheophyta</taxon>
        <taxon>Polypodiopsida</taxon>
        <taxon>Polypodiidae</taxon>
        <taxon>Polypodiales</taxon>
        <taxon>Pteridineae</taxon>
        <taxon>Pteridaceae</taxon>
        <taxon>Vittarioideae</taxon>
        <taxon>Adiantum</taxon>
    </lineage>
</organism>
<evidence type="ECO:0000313" key="3">
    <source>
        <dbReference type="Proteomes" id="UP000886520"/>
    </source>
</evidence>
<dbReference type="EMBL" id="JABFUD020000006">
    <property type="protein sequence ID" value="KAI5078285.1"/>
    <property type="molecule type" value="Genomic_DNA"/>
</dbReference>
<dbReference type="Proteomes" id="UP000886520">
    <property type="component" value="Chromosome 6"/>
</dbReference>
<evidence type="ECO:0000313" key="2">
    <source>
        <dbReference type="EMBL" id="KAI5078285.1"/>
    </source>
</evidence>
<gene>
    <name evidence="2" type="ORF">GOP47_0005956</name>
</gene>
<proteinExistence type="predicted"/>
<comment type="caution">
    <text evidence="2">The sequence shown here is derived from an EMBL/GenBank/DDBJ whole genome shotgun (WGS) entry which is preliminary data.</text>
</comment>
<accession>A0A9D4V1Y4</accession>
<sequence>MAELCCIFTIVISSSVPSMLPLGCALSVVSSSRLSSIPIPTVSHVRSKPLPPCGSSTIVEKKKTKAETTSGTE</sequence>
<reference evidence="2" key="1">
    <citation type="submission" date="2021-01" db="EMBL/GenBank/DDBJ databases">
        <title>Adiantum capillus-veneris genome.</title>
        <authorList>
            <person name="Fang Y."/>
            <person name="Liao Q."/>
        </authorList>
    </citation>
    <scope>NUCLEOTIDE SEQUENCE</scope>
    <source>
        <strain evidence="2">H3</strain>
        <tissue evidence="2">Leaf</tissue>
    </source>
</reference>
<feature type="region of interest" description="Disordered" evidence="1">
    <location>
        <begin position="51"/>
        <end position="73"/>
    </location>
</feature>
<evidence type="ECO:0000256" key="1">
    <source>
        <dbReference type="SAM" id="MobiDB-lite"/>
    </source>
</evidence>
<keyword evidence="3" id="KW-1185">Reference proteome</keyword>
<dbReference type="AlphaFoldDB" id="A0A9D4V1Y4"/>